<protein>
    <submittedName>
        <fullName evidence="2">Uncharacterized protein</fullName>
    </submittedName>
</protein>
<dbReference type="Proteomes" id="UP001589532">
    <property type="component" value="Unassembled WGS sequence"/>
</dbReference>
<reference evidence="2 3" key="1">
    <citation type="submission" date="2024-09" db="EMBL/GenBank/DDBJ databases">
        <authorList>
            <person name="Sun Q."/>
            <person name="Mori K."/>
        </authorList>
    </citation>
    <scope>NUCLEOTIDE SEQUENCE [LARGE SCALE GENOMIC DNA]</scope>
    <source>
        <strain evidence="2 3">JCM 3143</strain>
    </source>
</reference>
<comment type="caution">
    <text evidence="2">The sequence shown here is derived from an EMBL/GenBank/DDBJ whole genome shotgun (WGS) entry which is preliminary data.</text>
</comment>
<feature type="signal peptide" evidence="1">
    <location>
        <begin position="1"/>
        <end position="36"/>
    </location>
</feature>
<name>A0ABV5RWG9_9ACTN</name>
<dbReference type="RefSeq" id="WP_344997504.1">
    <property type="nucleotide sequence ID" value="NZ_BAAAXV010000009.1"/>
</dbReference>
<proteinExistence type="predicted"/>
<evidence type="ECO:0000313" key="3">
    <source>
        <dbReference type="Proteomes" id="UP001589532"/>
    </source>
</evidence>
<evidence type="ECO:0000313" key="2">
    <source>
        <dbReference type="EMBL" id="MFB9623791.1"/>
    </source>
</evidence>
<keyword evidence="1" id="KW-0732">Signal</keyword>
<keyword evidence="3" id="KW-1185">Reference proteome</keyword>
<sequence length="113" mass="11782">MESRTGRRRRALLWRVSAASLVTVTALGLGAVTADAATDQSAMSYTVPRSASAVGQGRTSDVAKHNGAQEAGAAVLAAGGDCTNWSQSDRALFIAPDSSWWVYEVTVSALCVH</sequence>
<evidence type="ECO:0000256" key="1">
    <source>
        <dbReference type="SAM" id="SignalP"/>
    </source>
</evidence>
<gene>
    <name evidence="2" type="ORF">ACFFSA_11960</name>
</gene>
<accession>A0ABV5RWG9</accession>
<feature type="chain" id="PRO_5046122867" evidence="1">
    <location>
        <begin position="37"/>
        <end position="113"/>
    </location>
</feature>
<dbReference type="EMBL" id="JBHMBW010000010">
    <property type="protein sequence ID" value="MFB9623791.1"/>
    <property type="molecule type" value="Genomic_DNA"/>
</dbReference>
<organism evidence="2 3">
    <name type="scientific">Nonomuraea helvata</name>
    <dbReference type="NCBI Taxonomy" id="37484"/>
    <lineage>
        <taxon>Bacteria</taxon>
        <taxon>Bacillati</taxon>
        <taxon>Actinomycetota</taxon>
        <taxon>Actinomycetes</taxon>
        <taxon>Streptosporangiales</taxon>
        <taxon>Streptosporangiaceae</taxon>
        <taxon>Nonomuraea</taxon>
    </lineage>
</organism>